<organism evidence="3 4">
    <name type="scientific">Piscibacillus salipiscarius</name>
    <dbReference type="NCBI Taxonomy" id="299480"/>
    <lineage>
        <taxon>Bacteria</taxon>
        <taxon>Bacillati</taxon>
        <taxon>Bacillota</taxon>
        <taxon>Bacilli</taxon>
        <taxon>Bacillales</taxon>
        <taxon>Bacillaceae</taxon>
        <taxon>Piscibacillus</taxon>
    </lineage>
</organism>
<keyword evidence="2" id="KW-1133">Transmembrane helix</keyword>
<dbReference type="EMBL" id="JBHUMZ010000022">
    <property type="protein sequence ID" value="MFD2639232.1"/>
    <property type="molecule type" value="Genomic_DNA"/>
</dbReference>
<gene>
    <name evidence="3" type="ORF">ACFSW4_10175</name>
</gene>
<evidence type="ECO:0000256" key="2">
    <source>
        <dbReference type="SAM" id="Phobius"/>
    </source>
</evidence>
<keyword evidence="2" id="KW-0472">Membrane</keyword>
<comment type="caution">
    <text evidence="3">The sequence shown here is derived from an EMBL/GenBank/DDBJ whole genome shotgun (WGS) entry which is preliminary data.</text>
</comment>
<keyword evidence="2" id="KW-0812">Transmembrane</keyword>
<protein>
    <recommendedName>
        <fullName evidence="5">Type 4 fimbrial biogenesis protein PilX N-terminal domain-containing protein</fullName>
    </recommendedName>
</protein>
<evidence type="ECO:0000313" key="4">
    <source>
        <dbReference type="Proteomes" id="UP001597452"/>
    </source>
</evidence>
<feature type="transmembrane region" description="Helical" evidence="2">
    <location>
        <begin position="12"/>
        <end position="31"/>
    </location>
</feature>
<reference evidence="4" key="1">
    <citation type="journal article" date="2019" name="Int. J. Syst. Evol. Microbiol.">
        <title>The Global Catalogue of Microorganisms (GCM) 10K type strain sequencing project: providing services to taxonomists for standard genome sequencing and annotation.</title>
        <authorList>
            <consortium name="The Broad Institute Genomics Platform"/>
            <consortium name="The Broad Institute Genome Sequencing Center for Infectious Disease"/>
            <person name="Wu L."/>
            <person name="Ma J."/>
        </authorList>
    </citation>
    <scope>NUCLEOTIDE SEQUENCE [LARGE SCALE GENOMIC DNA]</scope>
    <source>
        <strain evidence="4">TISTR 1571</strain>
    </source>
</reference>
<dbReference type="Proteomes" id="UP001597452">
    <property type="component" value="Unassembled WGS sequence"/>
</dbReference>
<proteinExistence type="predicted"/>
<sequence>MRKLIHNENAAALIMVLLTIALIMLFSTVMMNNILSNAKQNNVIEHHNRATHIAEMGVSFVSDQFTNYLKEHNVELNESALQDMVDDTIDKVEAVQIDDEYPERYFELEPDINIQETSKGAIVSTQINGHDGEFNESLTISFSLENGTLPIEEWESDSTSPPEPPSNPDHFYDEDVSWNHKKCPLVNDHTYVITGSLDTKNCGDAEIGSLFLNGPLTVKSSSLIVNGTAVLNSIEINTLTQAIIKGNAYINSTLTSGNNPNSLFLACGHARFKQKIDYKGNFSVRGYVITDDDVIFSHNPVVFGSDAILKNGLILHGTDLTVDGNLTIYVNTSSEEFSHTQFGGDIYVSGDLIIKTEDGETIVNPAGNSFHTNADVQTSFPECENAPPLETTSEPVVTIEDGSY</sequence>
<evidence type="ECO:0000256" key="1">
    <source>
        <dbReference type="SAM" id="MobiDB-lite"/>
    </source>
</evidence>
<keyword evidence="4" id="KW-1185">Reference proteome</keyword>
<dbReference type="RefSeq" id="WP_377329071.1">
    <property type="nucleotide sequence ID" value="NZ_JBHUMZ010000022.1"/>
</dbReference>
<accession>A0ABW5QBE1</accession>
<evidence type="ECO:0000313" key="3">
    <source>
        <dbReference type="EMBL" id="MFD2639232.1"/>
    </source>
</evidence>
<feature type="region of interest" description="Disordered" evidence="1">
    <location>
        <begin position="152"/>
        <end position="171"/>
    </location>
</feature>
<name>A0ABW5QBE1_9BACI</name>
<evidence type="ECO:0008006" key="5">
    <source>
        <dbReference type="Google" id="ProtNLM"/>
    </source>
</evidence>